<keyword evidence="1" id="KW-0472">Membrane</keyword>
<dbReference type="RefSeq" id="WP_192554131.1">
    <property type="nucleotide sequence ID" value="NZ_JACZZA010000001.1"/>
</dbReference>
<feature type="transmembrane region" description="Helical" evidence="1">
    <location>
        <begin position="334"/>
        <end position="356"/>
    </location>
</feature>
<evidence type="ECO:0000313" key="3">
    <source>
        <dbReference type="Proteomes" id="UP000651010"/>
    </source>
</evidence>
<dbReference type="Pfam" id="PF12412">
    <property type="entry name" value="DUF3667"/>
    <property type="match status" value="1"/>
</dbReference>
<evidence type="ECO:0000256" key="1">
    <source>
        <dbReference type="SAM" id="Phobius"/>
    </source>
</evidence>
<keyword evidence="1" id="KW-1133">Transmembrane helix</keyword>
<feature type="transmembrane region" description="Helical" evidence="1">
    <location>
        <begin position="275"/>
        <end position="292"/>
    </location>
</feature>
<evidence type="ECO:0000313" key="2">
    <source>
        <dbReference type="EMBL" id="MBE1159297.1"/>
    </source>
</evidence>
<dbReference type="InterPro" id="IPR022134">
    <property type="entry name" value="DUF3667"/>
</dbReference>
<sequence length="398" mass="44966">MKELTSFEGVKCANCATPLEGEYCHHCGQSVHSVLRPVHGLLEEFLETVLHIDGRILHTLPPLFLKPGFLTLEYFSGRRVRYIAPFRLMFVLCLLSFFTMHLAADVISSRAGQRHQQDLISGAASNFDEDHNADVVRKDLARKLASLEALRESNARPGGNPAIAAQVERSEQQYRADAAQRLHDLGVPAATASAAKAAPAPASSADDDYSDKPSDWTVKPVSIHWLPAFANERLTVLDQHMIDNMHELFHGTEAQRTQARERLITNVFSELPETMLVMMPCFALLLTLFYLFKRRLYMEHLIVSLHSHAFIFLSLMLITLAGMLSTWLRPHAAWTGWALGLCQGALMLWLPVYLFLMQKRVYRQGGLMTFVKFWLIGWCYFWLLTFVLSLAAMLGLAH</sequence>
<proteinExistence type="predicted"/>
<reference evidence="2 3" key="1">
    <citation type="submission" date="2020-09" db="EMBL/GenBank/DDBJ databases">
        <title>Dyella sp. 7MK23 isolated from forest soil.</title>
        <authorList>
            <person name="Fu J."/>
        </authorList>
    </citation>
    <scope>NUCLEOTIDE SEQUENCE [LARGE SCALE GENOMIC DNA]</scope>
    <source>
        <strain evidence="2 3">7MK23</strain>
    </source>
</reference>
<accession>A0ABR9G5L2</accession>
<protein>
    <submittedName>
        <fullName evidence="2">DUF3667 domain-containing protein</fullName>
    </submittedName>
</protein>
<name>A0ABR9G5L2_9GAMM</name>
<feature type="transmembrane region" description="Helical" evidence="1">
    <location>
        <begin position="377"/>
        <end position="397"/>
    </location>
</feature>
<gene>
    <name evidence="2" type="ORF">IGX34_02795</name>
</gene>
<dbReference type="EMBL" id="JACZZA010000001">
    <property type="protein sequence ID" value="MBE1159297.1"/>
    <property type="molecule type" value="Genomic_DNA"/>
</dbReference>
<feature type="transmembrane region" description="Helical" evidence="1">
    <location>
        <begin position="304"/>
        <end position="328"/>
    </location>
</feature>
<keyword evidence="1" id="KW-0812">Transmembrane</keyword>
<dbReference type="Proteomes" id="UP000651010">
    <property type="component" value="Unassembled WGS sequence"/>
</dbReference>
<keyword evidence="3" id="KW-1185">Reference proteome</keyword>
<comment type="caution">
    <text evidence="2">The sequence shown here is derived from an EMBL/GenBank/DDBJ whole genome shotgun (WGS) entry which is preliminary data.</text>
</comment>
<organism evidence="2 3">
    <name type="scientific">Dyella acidiphila</name>
    <dbReference type="NCBI Taxonomy" id="2775866"/>
    <lineage>
        <taxon>Bacteria</taxon>
        <taxon>Pseudomonadati</taxon>
        <taxon>Pseudomonadota</taxon>
        <taxon>Gammaproteobacteria</taxon>
        <taxon>Lysobacterales</taxon>
        <taxon>Rhodanobacteraceae</taxon>
        <taxon>Dyella</taxon>
    </lineage>
</organism>